<evidence type="ECO:0000313" key="1">
    <source>
        <dbReference type="EMBL" id="MDD1795061.1"/>
    </source>
</evidence>
<evidence type="ECO:0008006" key="3">
    <source>
        <dbReference type="Google" id="ProtNLM"/>
    </source>
</evidence>
<accession>A0ABT5R477</accession>
<comment type="caution">
    <text evidence="1">The sequence shown here is derived from an EMBL/GenBank/DDBJ whole genome shotgun (WGS) entry which is preliminary data.</text>
</comment>
<dbReference type="RefSeq" id="WP_274165868.1">
    <property type="nucleotide sequence ID" value="NZ_JAJUBC010000024.1"/>
</dbReference>
<dbReference type="Proteomes" id="UP001149400">
    <property type="component" value="Unassembled WGS sequence"/>
</dbReference>
<sequence length="168" mass="18416">MGNESVSSIVSTLLTAPAEAVVFASREQRKIWIQWLQDLQNILASTENEDVHKTIIEKHLPLAPLWKMTAQISLGITMRIASIERREGGVSLGLGVGMIQASGTFGFSRETTSESVLQAFANYNLTNDSEISLKDYLSIIDVNQLNNKDDLSKAISRLGQMTTPPALP</sequence>
<name>A0ABT5R477_9GAMM</name>
<protein>
    <recommendedName>
        <fullName evidence="3">PH domain-containing protein</fullName>
    </recommendedName>
</protein>
<dbReference type="EMBL" id="JAJUBC010000024">
    <property type="protein sequence ID" value="MDD1795061.1"/>
    <property type="molecule type" value="Genomic_DNA"/>
</dbReference>
<proteinExistence type="predicted"/>
<keyword evidence="2" id="KW-1185">Reference proteome</keyword>
<reference evidence="1" key="1">
    <citation type="submission" date="2021-12" db="EMBL/GenBank/DDBJ databases">
        <title>Enterovibrio ZSDZ35 sp. nov. and Enterovibrio ZSDZ42 sp. nov., isolated from coastal seawater in Qingdao.</title>
        <authorList>
            <person name="Zhang P."/>
        </authorList>
    </citation>
    <scope>NUCLEOTIDE SEQUENCE</scope>
    <source>
        <strain evidence="1">ZSDZ42</strain>
    </source>
</reference>
<organism evidence="1 2">
    <name type="scientific">Enterovibrio gelatinilyticus</name>
    <dbReference type="NCBI Taxonomy" id="2899819"/>
    <lineage>
        <taxon>Bacteria</taxon>
        <taxon>Pseudomonadati</taxon>
        <taxon>Pseudomonadota</taxon>
        <taxon>Gammaproteobacteria</taxon>
        <taxon>Vibrionales</taxon>
        <taxon>Vibrionaceae</taxon>
        <taxon>Enterovibrio</taxon>
    </lineage>
</organism>
<evidence type="ECO:0000313" key="2">
    <source>
        <dbReference type="Proteomes" id="UP001149400"/>
    </source>
</evidence>
<gene>
    <name evidence="1" type="ORF">LRP50_18190</name>
</gene>